<dbReference type="EMBL" id="GL349463">
    <property type="protein sequence ID" value="KNC50933.1"/>
    <property type="molecule type" value="Genomic_DNA"/>
</dbReference>
<protein>
    <recommendedName>
        <fullName evidence="9">DNA primase large subunit</fullName>
    </recommendedName>
</protein>
<dbReference type="GO" id="GO:0046872">
    <property type="term" value="F:metal ion binding"/>
    <property type="evidence" value="ECO:0007669"/>
    <property type="project" value="UniProtKB-UniRule"/>
</dbReference>
<dbReference type="GO" id="GO:0005658">
    <property type="term" value="C:alpha DNA polymerase:primase complex"/>
    <property type="evidence" value="ECO:0007669"/>
    <property type="project" value="TreeGrafter"/>
</dbReference>
<feature type="binding site" evidence="10">
    <location>
        <position position="322"/>
    </location>
    <ligand>
        <name>[4Fe-4S] cluster</name>
        <dbReference type="ChEBI" id="CHEBI:49883"/>
    </ligand>
</feature>
<dbReference type="CDD" id="cd07322">
    <property type="entry name" value="PriL_PriS_Eukaryotic"/>
    <property type="match status" value="1"/>
</dbReference>
<evidence type="ECO:0000259" key="11">
    <source>
        <dbReference type="Pfam" id="PF04104"/>
    </source>
</evidence>
<evidence type="ECO:0000256" key="5">
    <source>
        <dbReference type="ARBA" id="ARBA00022723"/>
    </source>
</evidence>
<keyword evidence="8 9" id="KW-0238">DNA-binding</keyword>
<evidence type="ECO:0000256" key="9">
    <source>
        <dbReference type="PIRNR" id="PIRNR009449"/>
    </source>
</evidence>
<comment type="function">
    <text evidence="9">DNA primase is the polymerase that synthesizes small RNA primers for the Okazaki fragments made during discontinuous DNA replication.</text>
</comment>
<dbReference type="PIRSF" id="PIRSF009449">
    <property type="entry name" value="DNA_primase_large_subunit"/>
    <property type="match status" value="1"/>
</dbReference>
<keyword evidence="7 9" id="KW-0411">Iron-sulfur</keyword>
<keyword evidence="2 9" id="KW-0004">4Fe-4S</keyword>
<comment type="similarity">
    <text evidence="1 9">Belongs to the eukaryotic-type primase large subunit family.</text>
</comment>
<name>A0A0L0DI07_THETB</name>
<evidence type="ECO:0000256" key="2">
    <source>
        <dbReference type="ARBA" id="ARBA00022485"/>
    </source>
</evidence>
<dbReference type="Proteomes" id="UP000054408">
    <property type="component" value="Unassembled WGS sequence"/>
</dbReference>
<dbReference type="STRING" id="461836.A0A0L0DI07"/>
<comment type="cofactor">
    <cofactor evidence="9">
        <name>[4Fe-4S] cluster</name>
        <dbReference type="ChEBI" id="CHEBI:49883"/>
    </cofactor>
    <text evidence="9">Binds 1 [4Fe-4S] cluster.</text>
</comment>
<dbReference type="InterPro" id="IPR058560">
    <property type="entry name" value="DNA_primase_C"/>
</dbReference>
<keyword evidence="5 9" id="KW-0479">Metal-binding</keyword>
<evidence type="ECO:0000313" key="13">
    <source>
        <dbReference type="Proteomes" id="UP000054408"/>
    </source>
</evidence>
<dbReference type="Gene3D" id="1.20.930.80">
    <property type="match status" value="1"/>
</dbReference>
<organism evidence="12 13">
    <name type="scientific">Thecamonas trahens ATCC 50062</name>
    <dbReference type="NCBI Taxonomy" id="461836"/>
    <lineage>
        <taxon>Eukaryota</taxon>
        <taxon>Apusozoa</taxon>
        <taxon>Apusomonadida</taxon>
        <taxon>Apusomonadidae</taxon>
        <taxon>Thecamonas</taxon>
    </lineage>
</organism>
<sequence length="512" mass="56891">MLGVGSRKTAVVSSKAHARKAAGEGSRAAVLSLYAVPPTEELSLQEFEELALKRVQLLKAIAAAKAVGKSGKELSLAVGKAVDAFLPFRATSRDEAEREDHISHFILRLAYCRTEELRRWFLTHECELLRWRIGRESPAAVEAFLARENLNYPSLTNEELARFEAQLTTISTIMKRKDDRAALAQAAESSLASLKTTGKLAKDAGGVGGGIRLTAGSYFKVPFEQAIELVQRRQVFVNGGWAYVRRKDMVAIVVAEFRSRLSRSLAVASKALPQLSEDERVVPLLTNLSRQYLGPDYSKTKVEGAISLDQIDTLAKRSMPLCMSNLHSHLRSAHHLKHGGRRQYGLFLKDIGLSMEDSLNFWRAEFTQMMTLDKFSKSYAYSIRHNYGKEGRRVESRAFSCVRIITANAPGPADHHGCPFRHFSPEKLAHTLTAKGVGGAGLKEILNLIAGHHYQIACTRYFELTHPDAETVQPIEHPNAFFTQSEAYWRAKQGSSGEEAKPKLRLASWAVC</sequence>
<dbReference type="Pfam" id="PF04104">
    <property type="entry name" value="DNA_primase_lrg"/>
    <property type="match status" value="1"/>
</dbReference>
<feature type="binding site" evidence="10">
    <location>
        <position position="418"/>
    </location>
    <ligand>
        <name>[4Fe-4S] cluster</name>
        <dbReference type="ChEBI" id="CHEBI:49883"/>
    </ligand>
</feature>
<dbReference type="InterPro" id="IPR007238">
    <property type="entry name" value="DNA_primase_lsu_euk/arc"/>
</dbReference>
<dbReference type="OMA" id="RINYKPW"/>
<dbReference type="PANTHER" id="PTHR10537:SF3">
    <property type="entry name" value="DNA PRIMASE LARGE SUBUNIT"/>
    <property type="match status" value="1"/>
</dbReference>
<evidence type="ECO:0000313" key="12">
    <source>
        <dbReference type="EMBL" id="KNC50933.1"/>
    </source>
</evidence>
<feature type="domain" description="DNA primase large subunit C-terminal" evidence="11">
    <location>
        <begin position="313"/>
        <end position="482"/>
    </location>
</feature>
<evidence type="ECO:0000256" key="6">
    <source>
        <dbReference type="ARBA" id="ARBA00023004"/>
    </source>
</evidence>
<dbReference type="eggNOG" id="KOG2267">
    <property type="taxonomic scope" value="Eukaryota"/>
</dbReference>
<dbReference type="OrthoDB" id="421393at2759"/>
<proteinExistence type="inferred from homology"/>
<dbReference type="GO" id="GO:0051539">
    <property type="term" value="F:4 iron, 4 sulfur cluster binding"/>
    <property type="evidence" value="ECO:0007669"/>
    <property type="project" value="UniProtKB-UniRule"/>
</dbReference>
<dbReference type="RefSeq" id="XP_013756631.1">
    <property type="nucleotide sequence ID" value="XM_013901177.1"/>
</dbReference>
<keyword evidence="3 9" id="KW-0639">Primosome</keyword>
<keyword evidence="6 9" id="KW-0408">Iron</keyword>
<dbReference type="Pfam" id="PF26466">
    <property type="entry name" value="DNA_primase_lrg_N"/>
    <property type="match status" value="1"/>
</dbReference>
<reference evidence="12 13" key="1">
    <citation type="submission" date="2010-05" db="EMBL/GenBank/DDBJ databases">
        <title>The Genome Sequence of Thecamonas trahens ATCC 50062.</title>
        <authorList>
            <consortium name="The Broad Institute Genome Sequencing Platform"/>
            <person name="Russ C."/>
            <person name="Cuomo C."/>
            <person name="Shea T."/>
            <person name="Young S.K."/>
            <person name="Zeng Q."/>
            <person name="Koehrsen M."/>
            <person name="Haas B."/>
            <person name="Borodovsky M."/>
            <person name="Guigo R."/>
            <person name="Alvarado L."/>
            <person name="Berlin A."/>
            <person name="Bochicchio J."/>
            <person name="Borenstein D."/>
            <person name="Chapman S."/>
            <person name="Chen Z."/>
            <person name="Freedman E."/>
            <person name="Gellesch M."/>
            <person name="Goldberg J."/>
            <person name="Griggs A."/>
            <person name="Gujja S."/>
            <person name="Heilman E."/>
            <person name="Heiman D."/>
            <person name="Hepburn T."/>
            <person name="Howarth C."/>
            <person name="Jen D."/>
            <person name="Larson L."/>
            <person name="Mehta T."/>
            <person name="Park D."/>
            <person name="Pearson M."/>
            <person name="Roberts A."/>
            <person name="Saif S."/>
            <person name="Shenoy N."/>
            <person name="Sisk P."/>
            <person name="Stolte C."/>
            <person name="Sykes S."/>
            <person name="Thomson T."/>
            <person name="Walk T."/>
            <person name="White J."/>
            <person name="Yandava C."/>
            <person name="Burger G."/>
            <person name="Gray M.W."/>
            <person name="Holland P.W.H."/>
            <person name="King N."/>
            <person name="Lang F.B.F."/>
            <person name="Roger A.J."/>
            <person name="Ruiz-Trillo I."/>
            <person name="Lander E."/>
            <person name="Nusbaum C."/>
        </authorList>
    </citation>
    <scope>NUCLEOTIDE SEQUENCE [LARGE SCALE GENOMIC DNA]</scope>
    <source>
        <strain evidence="12 13">ATCC 50062</strain>
    </source>
</reference>
<feature type="binding site" evidence="10">
    <location>
        <position position="401"/>
    </location>
    <ligand>
        <name>[4Fe-4S] cluster</name>
        <dbReference type="ChEBI" id="CHEBI:49883"/>
    </ligand>
</feature>
<dbReference type="GO" id="GO:0003677">
    <property type="term" value="F:DNA binding"/>
    <property type="evidence" value="ECO:0007669"/>
    <property type="project" value="UniProtKB-UniRule"/>
</dbReference>
<dbReference type="PANTHER" id="PTHR10537">
    <property type="entry name" value="DNA PRIMASE LARGE SUBUNIT"/>
    <property type="match status" value="1"/>
</dbReference>
<gene>
    <name evidence="12" type="ORF">AMSG_07182</name>
</gene>
<evidence type="ECO:0000256" key="8">
    <source>
        <dbReference type="ARBA" id="ARBA00023125"/>
    </source>
</evidence>
<evidence type="ECO:0000256" key="7">
    <source>
        <dbReference type="ARBA" id="ARBA00023014"/>
    </source>
</evidence>
<keyword evidence="13" id="KW-1185">Reference proteome</keyword>
<dbReference type="GO" id="GO:0006270">
    <property type="term" value="P:DNA replication initiation"/>
    <property type="evidence" value="ECO:0007669"/>
    <property type="project" value="TreeGrafter"/>
</dbReference>
<evidence type="ECO:0000256" key="4">
    <source>
        <dbReference type="ARBA" id="ARBA00022705"/>
    </source>
</evidence>
<evidence type="ECO:0000256" key="1">
    <source>
        <dbReference type="ARBA" id="ARBA00010564"/>
    </source>
</evidence>
<dbReference type="GO" id="GO:0006269">
    <property type="term" value="P:DNA replication, synthesis of primer"/>
    <property type="evidence" value="ECO:0007669"/>
    <property type="project" value="UniProtKB-KW"/>
</dbReference>
<dbReference type="InterPro" id="IPR016558">
    <property type="entry name" value="DNA_primase_lsu_euk"/>
</dbReference>
<accession>A0A0L0DI07</accession>
<evidence type="ECO:0000256" key="10">
    <source>
        <dbReference type="PIRSR" id="PIRSR009449-1"/>
    </source>
</evidence>
<dbReference type="GeneID" id="25566161"/>
<keyword evidence="4 9" id="KW-0235">DNA replication</keyword>
<evidence type="ECO:0000256" key="3">
    <source>
        <dbReference type="ARBA" id="ARBA00022515"/>
    </source>
</evidence>
<dbReference type="AlphaFoldDB" id="A0A0L0DI07"/>
<feature type="binding site" evidence="10">
    <location>
        <position position="458"/>
    </location>
    <ligand>
        <name>[4Fe-4S] cluster</name>
        <dbReference type="ChEBI" id="CHEBI:49883"/>
    </ligand>
</feature>